<dbReference type="Proteomes" id="UP000265180">
    <property type="component" value="Chromosome 4"/>
</dbReference>
<evidence type="ECO:0000313" key="3">
    <source>
        <dbReference type="Proteomes" id="UP000265180"/>
    </source>
</evidence>
<accession>A0A3P9KPR3</accession>
<reference evidence="2" key="4">
    <citation type="submission" date="2025-09" db="UniProtKB">
        <authorList>
            <consortium name="Ensembl"/>
        </authorList>
    </citation>
    <scope>IDENTIFICATION</scope>
    <source>
        <strain evidence="2">HNI</strain>
    </source>
</reference>
<keyword evidence="1" id="KW-0812">Transmembrane</keyword>
<reference evidence="2 3" key="2">
    <citation type="submission" date="2017-04" db="EMBL/GenBank/DDBJ databases">
        <title>CpG methylation of centromeres and impact of large insertions on vertebrate speciation.</title>
        <authorList>
            <person name="Ichikawa K."/>
            <person name="Yoshimura J."/>
            <person name="Morishita S."/>
        </authorList>
    </citation>
    <scope>NUCLEOTIDE SEQUENCE</scope>
    <source>
        <strain evidence="2 3">HNI</strain>
    </source>
</reference>
<name>A0A3P9KPR3_ORYLA</name>
<organism evidence="2 3">
    <name type="scientific">Oryzias latipes</name>
    <name type="common">Japanese rice fish</name>
    <name type="synonym">Japanese killifish</name>
    <dbReference type="NCBI Taxonomy" id="8090"/>
    <lineage>
        <taxon>Eukaryota</taxon>
        <taxon>Metazoa</taxon>
        <taxon>Chordata</taxon>
        <taxon>Craniata</taxon>
        <taxon>Vertebrata</taxon>
        <taxon>Euteleostomi</taxon>
        <taxon>Actinopterygii</taxon>
        <taxon>Neopterygii</taxon>
        <taxon>Teleostei</taxon>
        <taxon>Neoteleostei</taxon>
        <taxon>Acanthomorphata</taxon>
        <taxon>Ovalentaria</taxon>
        <taxon>Atherinomorphae</taxon>
        <taxon>Beloniformes</taxon>
        <taxon>Adrianichthyidae</taxon>
        <taxon>Oryziinae</taxon>
        <taxon>Oryzias</taxon>
    </lineage>
</organism>
<keyword evidence="1" id="KW-0472">Membrane</keyword>
<reference evidence="2" key="3">
    <citation type="submission" date="2025-08" db="UniProtKB">
        <authorList>
            <consortium name="Ensembl"/>
        </authorList>
    </citation>
    <scope>IDENTIFICATION</scope>
    <source>
        <strain evidence="2">HNI</strain>
    </source>
</reference>
<evidence type="ECO:0000313" key="2">
    <source>
        <dbReference type="Ensembl" id="ENSORLP00020010490.1"/>
    </source>
</evidence>
<feature type="transmembrane region" description="Helical" evidence="1">
    <location>
        <begin position="40"/>
        <end position="60"/>
    </location>
</feature>
<dbReference type="AlphaFoldDB" id="A0A3P9KPR3"/>
<dbReference type="Ensembl" id="ENSORLT00020031354.1">
    <property type="protein sequence ID" value="ENSORLP00020010490.1"/>
    <property type="gene ID" value="ENSORLG00020011396.1"/>
</dbReference>
<keyword evidence="1" id="KW-1133">Transmembrane helix</keyword>
<evidence type="ECO:0000256" key="1">
    <source>
        <dbReference type="SAM" id="Phobius"/>
    </source>
</evidence>
<sequence>MICDLHWLLLFPPPLHRCSPFDTVPFPILACPCTGTASFLLLRFLFLHPSLFAFCYFLSLTSA</sequence>
<proteinExistence type="predicted"/>
<reference key="1">
    <citation type="journal article" date="2007" name="Nature">
        <title>The medaka draft genome and insights into vertebrate genome evolution.</title>
        <authorList>
            <person name="Kasahara M."/>
            <person name="Naruse K."/>
            <person name="Sasaki S."/>
            <person name="Nakatani Y."/>
            <person name="Qu W."/>
            <person name="Ahsan B."/>
            <person name="Yamada T."/>
            <person name="Nagayasu Y."/>
            <person name="Doi K."/>
            <person name="Kasai Y."/>
            <person name="Jindo T."/>
            <person name="Kobayashi D."/>
            <person name="Shimada A."/>
            <person name="Toyoda A."/>
            <person name="Kuroki Y."/>
            <person name="Fujiyama A."/>
            <person name="Sasaki T."/>
            <person name="Shimizu A."/>
            <person name="Asakawa S."/>
            <person name="Shimizu N."/>
            <person name="Hashimoto S."/>
            <person name="Yang J."/>
            <person name="Lee Y."/>
            <person name="Matsushima K."/>
            <person name="Sugano S."/>
            <person name="Sakaizumi M."/>
            <person name="Narita T."/>
            <person name="Ohishi K."/>
            <person name="Haga S."/>
            <person name="Ohta F."/>
            <person name="Nomoto H."/>
            <person name="Nogata K."/>
            <person name="Morishita T."/>
            <person name="Endo T."/>
            <person name="Shin-I T."/>
            <person name="Takeda H."/>
            <person name="Morishita S."/>
            <person name="Kohara Y."/>
        </authorList>
    </citation>
    <scope>NUCLEOTIDE SEQUENCE [LARGE SCALE GENOMIC DNA]</scope>
    <source>
        <strain>Hd-rR</strain>
    </source>
</reference>
<protein>
    <submittedName>
        <fullName evidence="2">Uncharacterized protein</fullName>
    </submittedName>
</protein>